<dbReference type="STRING" id="757424.Hsero_1799"/>
<dbReference type="InterPro" id="IPR051531">
    <property type="entry name" value="N-acetyltransferase"/>
</dbReference>
<evidence type="ECO:0000259" key="1">
    <source>
        <dbReference type="PROSITE" id="PS51186"/>
    </source>
</evidence>
<evidence type="ECO:0000313" key="3">
    <source>
        <dbReference type="Proteomes" id="UP000000329"/>
    </source>
</evidence>
<dbReference type="Gene3D" id="3.40.630.30">
    <property type="match status" value="1"/>
</dbReference>
<feature type="domain" description="N-acetyltransferase" evidence="1">
    <location>
        <begin position="17"/>
        <end position="176"/>
    </location>
</feature>
<proteinExistence type="predicted"/>
<keyword evidence="2" id="KW-0808">Transferase</keyword>
<dbReference type="Proteomes" id="UP000000329">
    <property type="component" value="Chromosome"/>
</dbReference>
<dbReference type="OrthoDB" id="9801656at2"/>
<dbReference type="InterPro" id="IPR016181">
    <property type="entry name" value="Acyl_CoA_acyltransferase"/>
</dbReference>
<protein>
    <submittedName>
        <fullName evidence="2">GnaT family acetyltransferase protein</fullName>
    </submittedName>
</protein>
<dbReference type="RefSeq" id="WP_013233802.1">
    <property type="nucleotide sequence ID" value="NC_014323.1"/>
</dbReference>
<dbReference type="KEGG" id="hse:Hsero_1799"/>
<gene>
    <name evidence="2" type="ordered locus">Hsero_1799</name>
</gene>
<sequence>MVPLPAPESPLLRGPRVLLRRWRASDRAPMAAINADAQVMQHFPAPLSRQESDVLIDRIEAHFAQHGFGAWALEIPGVTEFAGLVGLMRVAFAAPFTPAVEIGWRLAPACWDQGYASEAARCALRYGFETLELAQIVSFTVPENQRSLAVMQRLGMQCDVREDFLHPRLPPGHRLRLHRLYRIERQQWLAQNRPAG</sequence>
<dbReference type="PANTHER" id="PTHR43792">
    <property type="entry name" value="GNAT FAMILY, PUTATIVE (AFU_ORTHOLOGUE AFUA_3G00765)-RELATED-RELATED"/>
    <property type="match status" value="1"/>
</dbReference>
<dbReference type="PROSITE" id="PS51186">
    <property type="entry name" value="GNAT"/>
    <property type="match status" value="1"/>
</dbReference>
<dbReference type="EMBL" id="CP002039">
    <property type="protein sequence ID" value="ADJ63309.1"/>
    <property type="molecule type" value="Genomic_DNA"/>
</dbReference>
<dbReference type="GeneID" id="29390569"/>
<dbReference type="HOGENOM" id="CLU_013985_3_1_4"/>
<dbReference type="Pfam" id="PF13302">
    <property type="entry name" value="Acetyltransf_3"/>
    <property type="match status" value="1"/>
</dbReference>
<organism evidence="2 3">
    <name type="scientific">Herbaspirillum seropedicae (strain SmR1)</name>
    <dbReference type="NCBI Taxonomy" id="757424"/>
    <lineage>
        <taxon>Bacteria</taxon>
        <taxon>Pseudomonadati</taxon>
        <taxon>Pseudomonadota</taxon>
        <taxon>Betaproteobacteria</taxon>
        <taxon>Burkholderiales</taxon>
        <taxon>Oxalobacteraceae</taxon>
        <taxon>Herbaspirillum</taxon>
    </lineage>
</organism>
<accession>D8IRI5</accession>
<dbReference type="SUPFAM" id="SSF55729">
    <property type="entry name" value="Acyl-CoA N-acyltransferases (Nat)"/>
    <property type="match status" value="1"/>
</dbReference>
<dbReference type="AlphaFoldDB" id="D8IRI5"/>
<dbReference type="GO" id="GO:0016747">
    <property type="term" value="F:acyltransferase activity, transferring groups other than amino-acyl groups"/>
    <property type="evidence" value="ECO:0007669"/>
    <property type="project" value="InterPro"/>
</dbReference>
<dbReference type="InterPro" id="IPR000182">
    <property type="entry name" value="GNAT_dom"/>
</dbReference>
<dbReference type="PANTHER" id="PTHR43792:SF1">
    <property type="entry name" value="N-ACETYLTRANSFERASE DOMAIN-CONTAINING PROTEIN"/>
    <property type="match status" value="1"/>
</dbReference>
<keyword evidence="3" id="KW-1185">Reference proteome</keyword>
<reference evidence="2 3" key="1">
    <citation type="submission" date="2010-04" db="EMBL/GenBank/DDBJ databases">
        <title>The genome of Herbaspirillum seropedicae SmR1, an endophytic, nitrogen-fixing, plant-growth promoting beta-Proteobacteria.</title>
        <authorList>
            <person name="Pedrosa F.O."/>
            <person name="Monteiro R.A."/>
            <person name="Wassem R."/>
            <person name="Cruz L.M."/>
            <person name="Ayub R.A."/>
            <person name="Colauto N.B."/>
            <person name="Fernandez M.A."/>
            <person name="Fungaro M.H.P."/>
            <person name="Grisard E.C."/>
            <person name="Hungria M."/>
            <person name="Madeira H.M.F."/>
            <person name="Nodari R.O."/>
            <person name="Osaku C.A."/>
            <person name="Petzl-Erler M.L."/>
            <person name="Terenzi H."/>
            <person name="Vieira L.G.E."/>
            <person name="Almeida M.I.M."/>
            <person name="Alves L.R."/>
            <person name="Arantes O.M.N."/>
            <person name="Balsanelli E."/>
            <person name="Barcellos F.G."/>
            <person name="Baura V.A."/>
            <person name="Binde D.R."/>
            <person name="Campo R.J."/>
            <person name="Chubatsu L.S."/>
            <person name="Chueire L.M.O."/>
            <person name="Ciferri R.R."/>
            <person name="Correa L.C."/>
            <person name="da Conceicao Silva J.L."/>
            <person name="Dabul A.N.G."/>
            <person name="Dambros B.P."/>
            <person name="Faoro H."/>
            <person name="Favetti A."/>
            <person name="Friedermann G."/>
            <person name="Furlaneto M.C."/>
            <person name="Gasques L.S."/>
            <person name="Gimenes C.C.T."/>
            <person name="Gioppo N.M.R."/>
            <person name="Glienke-Blanco C."/>
            <person name="Godoy L.P."/>
            <person name="Guerra M.P."/>
            <person name="Karp S."/>
            <person name="Kava-Cordeiro V."/>
            <person name="Margarido V.P."/>
            <person name="Mathioni S.M."/>
            <person name="Menck-Soares M.A."/>
            <person name="Murace N.K."/>
            <person name="Nicolas M.F."/>
            <person name="Oliveira C.E.C."/>
            <person name="Pagnan N.A.B."/>
            <person name="Pamphile J.A."/>
            <person name="Patussi E.V."/>
            <person name="Pereira L.F.P."/>
            <person name="Pereira-Ferrari L."/>
            <person name="Pinto F.G.S."/>
            <person name="Precoma C."/>
            <person name="Prioli A.J."/>
            <person name="Prioli S.M.A.P."/>
            <person name="Raittz R.T."/>
            <person name="Ramos H.J.O."/>
            <person name="Ribeiro E.M.S.F."/>
            <person name="Rigo L.U."/>
            <person name="Rocha C.L.M.S.C."/>
            <person name="Rocha S.N."/>
            <person name="Santos K."/>
            <person name="Satori D."/>
            <person name="Silva A.G."/>
            <person name="Simao R.C.G."/>
            <person name="Soares M.A.M."/>
            <person name="Souza E.M."/>
            <person name="Steffens M.B.R."/>
            <person name="Steindel M."/>
            <person name="Tadra-Sfeir M.Z."/>
            <person name="Takahashi E.K."/>
            <person name="Torres R.A."/>
            <person name="Valle J.S."/>
            <person name="Vernal J.I."/>
            <person name="Vilas-Boas L.A."/>
            <person name="Watanabe M.A.E."/>
            <person name="Weiss V.A."/>
            <person name="Yates M.A."/>
            <person name="Souza E.M."/>
        </authorList>
    </citation>
    <scope>NUCLEOTIDE SEQUENCE [LARGE SCALE GENOMIC DNA]</scope>
    <source>
        <strain evidence="2 3">SmR1</strain>
    </source>
</reference>
<evidence type="ECO:0000313" key="2">
    <source>
        <dbReference type="EMBL" id="ADJ63309.1"/>
    </source>
</evidence>
<dbReference type="eggNOG" id="COG1670">
    <property type="taxonomic scope" value="Bacteria"/>
</dbReference>
<name>D8IRI5_HERSS</name>